<accession>A0A9W7DVB7</accession>
<name>A0A9W7DVB7_9STRA</name>
<evidence type="ECO:0000313" key="2">
    <source>
        <dbReference type="EMBL" id="GMH56312.1"/>
    </source>
</evidence>
<proteinExistence type="predicted"/>
<evidence type="ECO:0000259" key="1">
    <source>
        <dbReference type="PROSITE" id="PS51747"/>
    </source>
</evidence>
<dbReference type="GO" id="GO:0047974">
    <property type="term" value="F:guanosine deaminase activity"/>
    <property type="evidence" value="ECO:0007669"/>
    <property type="project" value="TreeGrafter"/>
</dbReference>
<dbReference type="InterPro" id="IPR002125">
    <property type="entry name" value="CMP_dCMP_dom"/>
</dbReference>
<gene>
    <name evidence="2" type="ORF">TrRE_jg5809</name>
</gene>
<dbReference type="PROSITE" id="PS51747">
    <property type="entry name" value="CYT_DCMP_DEAMINASES_2"/>
    <property type="match status" value="1"/>
</dbReference>
<dbReference type="PANTHER" id="PTHR11079">
    <property type="entry name" value="CYTOSINE DEAMINASE FAMILY MEMBER"/>
    <property type="match status" value="1"/>
</dbReference>
<sequence length="224" mass="24245">MPNSSSSALTISAVSAVAAFGAALLTAKAVKRSRSGSIQWDIPEWAKTSYGVDDSKRYVSDEEMMAVAVELSRRNVEEGTGGPFGSAIFERLKDNTCRLVSVGCNRVVPMKNSGLHGETVAIQIAQDKLGLYSLRSEGGNYELFTSCEPCCMCLGATLWSGVNRIVCAARKEDASAIGFDEGPVFEESYEHLEKSGVKVVRNVLRDEAAQILSNYGRIGEIYNR</sequence>
<dbReference type="Gene3D" id="3.40.140.10">
    <property type="entry name" value="Cytidine Deaminase, domain 2"/>
    <property type="match status" value="1"/>
</dbReference>
<dbReference type="AlphaFoldDB" id="A0A9W7DVB7"/>
<comment type="caution">
    <text evidence="2">The sequence shown here is derived from an EMBL/GenBank/DDBJ whole genome shotgun (WGS) entry which is preliminary data.</text>
</comment>
<dbReference type="Proteomes" id="UP001165082">
    <property type="component" value="Unassembled WGS sequence"/>
</dbReference>
<dbReference type="CDD" id="cd01285">
    <property type="entry name" value="nucleoside_deaminase"/>
    <property type="match status" value="1"/>
</dbReference>
<dbReference type="OrthoDB" id="408702at2759"/>
<protein>
    <recommendedName>
        <fullName evidence="1">CMP/dCMP-type deaminase domain-containing protein</fullName>
    </recommendedName>
</protein>
<keyword evidence="3" id="KW-1185">Reference proteome</keyword>
<dbReference type="SUPFAM" id="SSF53927">
    <property type="entry name" value="Cytidine deaminase-like"/>
    <property type="match status" value="1"/>
</dbReference>
<dbReference type="PANTHER" id="PTHR11079:SF161">
    <property type="entry name" value="CMP_DCMP-TYPE DEAMINASE DOMAIN-CONTAINING PROTEIN"/>
    <property type="match status" value="1"/>
</dbReference>
<evidence type="ECO:0000313" key="3">
    <source>
        <dbReference type="Proteomes" id="UP001165082"/>
    </source>
</evidence>
<dbReference type="Pfam" id="PF00383">
    <property type="entry name" value="dCMP_cyt_deam_1"/>
    <property type="match status" value="1"/>
</dbReference>
<dbReference type="EMBL" id="BRXZ01000874">
    <property type="protein sequence ID" value="GMH56312.1"/>
    <property type="molecule type" value="Genomic_DNA"/>
</dbReference>
<dbReference type="GO" id="GO:0006152">
    <property type="term" value="P:purine nucleoside catabolic process"/>
    <property type="evidence" value="ECO:0007669"/>
    <property type="project" value="TreeGrafter"/>
</dbReference>
<feature type="domain" description="CMP/dCMP-type deaminase" evidence="1">
    <location>
        <begin position="59"/>
        <end position="192"/>
    </location>
</feature>
<organism evidence="2 3">
    <name type="scientific">Triparma retinervis</name>
    <dbReference type="NCBI Taxonomy" id="2557542"/>
    <lineage>
        <taxon>Eukaryota</taxon>
        <taxon>Sar</taxon>
        <taxon>Stramenopiles</taxon>
        <taxon>Ochrophyta</taxon>
        <taxon>Bolidophyceae</taxon>
        <taxon>Parmales</taxon>
        <taxon>Triparmaceae</taxon>
        <taxon>Triparma</taxon>
    </lineage>
</organism>
<dbReference type="InterPro" id="IPR016193">
    <property type="entry name" value="Cytidine_deaminase-like"/>
</dbReference>
<reference evidence="2" key="1">
    <citation type="submission" date="2022-07" db="EMBL/GenBank/DDBJ databases">
        <title>Genome analysis of Parmales, a sister group of diatoms, reveals the evolutionary specialization of diatoms from phago-mixotrophs to photoautotrophs.</title>
        <authorList>
            <person name="Ban H."/>
            <person name="Sato S."/>
            <person name="Yoshikawa S."/>
            <person name="Kazumasa Y."/>
            <person name="Nakamura Y."/>
            <person name="Ichinomiya M."/>
            <person name="Saitoh K."/>
            <person name="Sato N."/>
            <person name="Blanc-Mathieu R."/>
            <person name="Endo H."/>
            <person name="Kuwata A."/>
            <person name="Ogata H."/>
        </authorList>
    </citation>
    <scope>NUCLEOTIDE SEQUENCE</scope>
</reference>